<gene>
    <name evidence="1" type="ORF">CUNI_LOCUS18929</name>
</gene>
<proteinExistence type="predicted"/>
<comment type="caution">
    <text evidence="1">The sequence shown here is derived from an EMBL/GenBank/DDBJ whole genome shotgun (WGS) entry which is preliminary data.</text>
</comment>
<dbReference type="AlphaFoldDB" id="A0A8S4A4M7"/>
<organism evidence="1 2">
    <name type="scientific">Candidula unifasciata</name>
    <dbReference type="NCBI Taxonomy" id="100452"/>
    <lineage>
        <taxon>Eukaryota</taxon>
        <taxon>Metazoa</taxon>
        <taxon>Spiralia</taxon>
        <taxon>Lophotrochozoa</taxon>
        <taxon>Mollusca</taxon>
        <taxon>Gastropoda</taxon>
        <taxon>Heterobranchia</taxon>
        <taxon>Euthyneura</taxon>
        <taxon>Panpulmonata</taxon>
        <taxon>Eupulmonata</taxon>
        <taxon>Stylommatophora</taxon>
        <taxon>Helicina</taxon>
        <taxon>Helicoidea</taxon>
        <taxon>Geomitridae</taxon>
        <taxon>Candidula</taxon>
    </lineage>
</organism>
<keyword evidence="2" id="KW-1185">Reference proteome</keyword>
<feature type="non-terminal residue" evidence="1">
    <location>
        <position position="127"/>
    </location>
</feature>
<evidence type="ECO:0000313" key="2">
    <source>
        <dbReference type="Proteomes" id="UP000678393"/>
    </source>
</evidence>
<sequence length="127" mass="14671">SSGKNLAAMTEVFPLQQTSNNELSPDNILLYDDDDNGVAILDDAELGSLMNSYSDDQPVVFAKRGRYYNRNQGHTKRNSPERLNQKIDGSQRELIHRWPDNHDAIWHRQTKIKYLRLVFAKENSLKL</sequence>
<dbReference type="Proteomes" id="UP000678393">
    <property type="component" value="Unassembled WGS sequence"/>
</dbReference>
<name>A0A8S4A4M7_9EUPU</name>
<accession>A0A8S4A4M7</accession>
<dbReference type="EMBL" id="CAJHNH020006146">
    <property type="protein sequence ID" value="CAG5133371.1"/>
    <property type="molecule type" value="Genomic_DNA"/>
</dbReference>
<protein>
    <submittedName>
        <fullName evidence="1">Uncharacterized protein</fullName>
    </submittedName>
</protein>
<evidence type="ECO:0000313" key="1">
    <source>
        <dbReference type="EMBL" id="CAG5133371.1"/>
    </source>
</evidence>
<reference evidence="1" key="1">
    <citation type="submission" date="2021-04" db="EMBL/GenBank/DDBJ databases">
        <authorList>
            <consortium name="Molecular Ecology Group"/>
        </authorList>
    </citation>
    <scope>NUCLEOTIDE SEQUENCE</scope>
</reference>